<gene>
    <name evidence="1" type="ORF">METZ01_LOCUS121499</name>
</gene>
<organism evidence="1">
    <name type="scientific">marine metagenome</name>
    <dbReference type="NCBI Taxonomy" id="408172"/>
    <lineage>
        <taxon>unclassified sequences</taxon>
        <taxon>metagenomes</taxon>
        <taxon>ecological metagenomes</taxon>
    </lineage>
</organism>
<sequence length="26" mass="2979">MSKTERTPIFTSTEKRSIYSLSGVLF</sequence>
<dbReference type="AlphaFoldDB" id="A0A381XVB2"/>
<protein>
    <submittedName>
        <fullName evidence="1">Uncharacterized protein</fullName>
    </submittedName>
</protein>
<feature type="non-terminal residue" evidence="1">
    <location>
        <position position="26"/>
    </location>
</feature>
<proteinExistence type="predicted"/>
<reference evidence="1" key="1">
    <citation type="submission" date="2018-05" db="EMBL/GenBank/DDBJ databases">
        <authorList>
            <person name="Lanie J.A."/>
            <person name="Ng W.-L."/>
            <person name="Kazmierczak K.M."/>
            <person name="Andrzejewski T.M."/>
            <person name="Davidsen T.M."/>
            <person name="Wayne K.J."/>
            <person name="Tettelin H."/>
            <person name="Glass J.I."/>
            <person name="Rusch D."/>
            <person name="Podicherti R."/>
            <person name="Tsui H.-C.T."/>
            <person name="Winkler M.E."/>
        </authorList>
    </citation>
    <scope>NUCLEOTIDE SEQUENCE</scope>
</reference>
<dbReference type="EMBL" id="UINC01016498">
    <property type="protein sequence ID" value="SVA68645.1"/>
    <property type="molecule type" value="Genomic_DNA"/>
</dbReference>
<name>A0A381XVB2_9ZZZZ</name>
<evidence type="ECO:0000313" key="1">
    <source>
        <dbReference type="EMBL" id="SVA68645.1"/>
    </source>
</evidence>
<accession>A0A381XVB2</accession>